<dbReference type="EMBL" id="KC513608">
    <property type="protein sequence ID" value="AGE95619.1"/>
    <property type="molecule type" value="Genomic_DNA"/>
</dbReference>
<keyword evidence="4" id="KW-0689">Ribosomal protein</keyword>
<comment type="similarity">
    <text evidence="1">Belongs to the eukaryotic ribosomal protein eL24 family.</text>
</comment>
<dbReference type="FunFam" id="2.30.170.20:FF:000001">
    <property type="entry name" value="probable ribosome biogenesis protein RLP24"/>
    <property type="match status" value="1"/>
</dbReference>
<dbReference type="GO" id="GO:0003735">
    <property type="term" value="F:structural constituent of ribosome"/>
    <property type="evidence" value="ECO:0007669"/>
    <property type="project" value="InterPro"/>
</dbReference>
<dbReference type="SUPFAM" id="SSF57716">
    <property type="entry name" value="Glucocorticoid receptor-like (DNA-binding domain)"/>
    <property type="match status" value="1"/>
</dbReference>
<dbReference type="VEuPathDB" id="MicrosporidiaDB:AEWR_020750"/>
<dbReference type="PANTHER" id="PTHR10792">
    <property type="entry name" value="60S RIBOSOMAL PROTEIN L24"/>
    <property type="match status" value="1"/>
</dbReference>
<dbReference type="GO" id="GO:0042273">
    <property type="term" value="P:ribosomal large subunit biogenesis"/>
    <property type="evidence" value="ECO:0007669"/>
    <property type="project" value="TreeGrafter"/>
</dbReference>
<dbReference type="VEuPathDB" id="MicrosporidiaDB:ECU02_0810"/>
<feature type="domain" description="TRASH" evidence="3">
    <location>
        <begin position="6"/>
        <end position="44"/>
    </location>
</feature>
<proteinExistence type="inferred from homology"/>
<dbReference type="VEuPathDB" id="MicrosporidiaDB:M970_020750"/>
<dbReference type="Gene3D" id="2.30.170.20">
    <property type="entry name" value="Ribosomal protein L24e"/>
    <property type="match status" value="1"/>
</dbReference>
<reference evidence="4" key="1">
    <citation type="journal article" date="2013" name="Eukaryot. Cell">
        <title>Extremely Reduced Levels of Heterozygosity in the Vertebrate Pathogen Encephalitozoon cuniculi.</title>
        <authorList>
            <person name="Selman M."/>
            <person name="Sak B."/>
            <person name="Kvac M."/>
            <person name="Farinelli L."/>
            <person name="Weiss L.M."/>
            <person name="Corradi N."/>
        </authorList>
    </citation>
    <scope>NUCLEOTIDE SEQUENCE</scope>
</reference>
<dbReference type="CDD" id="cd00472">
    <property type="entry name" value="Ribosomal_L24e_L24"/>
    <property type="match status" value="1"/>
</dbReference>
<dbReference type="PANTHER" id="PTHR10792:SF8">
    <property type="entry name" value="RIBOSOME BIOGENESIS PROTEIN RLP24-RELATED"/>
    <property type="match status" value="1"/>
</dbReference>
<evidence type="ECO:0000256" key="1">
    <source>
        <dbReference type="ARBA" id="ARBA00005647"/>
    </source>
</evidence>
<evidence type="ECO:0000256" key="2">
    <source>
        <dbReference type="ARBA" id="ARBA00022517"/>
    </source>
</evidence>
<dbReference type="SMART" id="SM00746">
    <property type="entry name" value="TRASH"/>
    <property type="match status" value="1"/>
</dbReference>
<dbReference type="OMA" id="TCYFCSG"/>
<gene>
    <name evidence="4" type="ORF">ECU02_0810</name>
</gene>
<evidence type="ECO:0000313" key="4">
    <source>
        <dbReference type="EMBL" id="AGE95619.1"/>
    </source>
</evidence>
<name>M1JJJ5_ENCCN</name>
<dbReference type="InterPro" id="IPR011017">
    <property type="entry name" value="TRASH_dom"/>
</dbReference>
<evidence type="ECO:0000259" key="3">
    <source>
        <dbReference type="SMART" id="SM00746"/>
    </source>
</evidence>
<dbReference type="VEuPathDB" id="MicrosporidiaDB:AEWD_020770"/>
<organism evidence="4">
    <name type="scientific">Encephalitozoon cuniculi</name>
    <name type="common">Microsporidian parasite</name>
    <dbReference type="NCBI Taxonomy" id="6035"/>
    <lineage>
        <taxon>Eukaryota</taxon>
        <taxon>Fungi</taxon>
        <taxon>Fungi incertae sedis</taxon>
        <taxon>Microsporidia</taxon>
        <taxon>Unikaryonidae</taxon>
        <taxon>Encephalitozoon</taxon>
    </lineage>
</organism>
<dbReference type="InterPro" id="IPR038630">
    <property type="entry name" value="L24e/L24_sf"/>
</dbReference>
<protein>
    <submittedName>
        <fullName evidence="4">60S ribosomal protein l24</fullName>
    </submittedName>
</protein>
<dbReference type="AlphaFoldDB" id="M1JJJ5"/>
<dbReference type="InterPro" id="IPR000988">
    <property type="entry name" value="Ribosomal_eL24-rel_N"/>
</dbReference>
<accession>M1JJJ5</accession>
<keyword evidence="4" id="KW-0687">Ribonucleoprotein</keyword>
<dbReference type="VEuPathDB" id="MicrosporidiaDB:AEWQ_020740"/>
<dbReference type="GO" id="GO:0005840">
    <property type="term" value="C:ribosome"/>
    <property type="evidence" value="ECO:0007669"/>
    <property type="project" value="UniProtKB-KW"/>
</dbReference>
<dbReference type="Pfam" id="PF01246">
    <property type="entry name" value="Ribosomal_L24e"/>
    <property type="match status" value="1"/>
</dbReference>
<dbReference type="GO" id="GO:0005730">
    <property type="term" value="C:nucleolus"/>
    <property type="evidence" value="ECO:0007669"/>
    <property type="project" value="TreeGrafter"/>
</dbReference>
<sequence>MRIEKCWFCSSNIYQGHGTIYVRNDAKVFRFCRPKCRKLFARRVNPRKVKWTKISRKMANKELCNDAILTFEHRLNEPRMYDRAEAERTLSSIPRILEIRKRREDFFIKDRILTGQEMNKESDLKYIERHANLLEEEVAGEKQVAKAKKREAQTN</sequence>
<dbReference type="InterPro" id="IPR056366">
    <property type="entry name" value="Ribosomal_eL24"/>
</dbReference>
<keyword evidence="2" id="KW-0690">Ribosome biogenesis</keyword>
<dbReference type="SMR" id="M1JJJ5"/>